<dbReference type="InterPro" id="IPR006500">
    <property type="entry name" value="Helicase_put_C_phage/plasmid"/>
</dbReference>
<keyword evidence="8" id="KW-1185">Reference proteome</keyword>
<dbReference type="InterPro" id="IPR004968">
    <property type="entry name" value="DNA_primase/NTPase_C"/>
</dbReference>
<dbReference type="PANTHER" id="PTHR35372:SF2">
    <property type="entry name" value="SF3 HELICASE DOMAIN-CONTAINING PROTEIN"/>
    <property type="match status" value="1"/>
</dbReference>
<dbReference type="RefSeq" id="WP_248863709.1">
    <property type="nucleotide sequence ID" value="NZ_CP086322.1"/>
</dbReference>
<feature type="domain" description="SF3 helicase" evidence="6">
    <location>
        <begin position="506"/>
        <end position="667"/>
    </location>
</feature>
<dbReference type="InterPro" id="IPR014818">
    <property type="entry name" value="Phage/plasmid_primase_P4_C"/>
</dbReference>
<dbReference type="Pfam" id="PF13155">
    <property type="entry name" value="Toprim_2"/>
    <property type="match status" value="1"/>
</dbReference>
<proteinExistence type="predicted"/>
<dbReference type="InterPro" id="IPR027417">
    <property type="entry name" value="P-loop_NTPase"/>
</dbReference>
<dbReference type="SUPFAM" id="SSF56731">
    <property type="entry name" value="DNA primase core"/>
    <property type="match status" value="1"/>
</dbReference>
<dbReference type="Gene3D" id="3.40.50.300">
    <property type="entry name" value="P-loop containing nucleotide triphosphate hydrolases"/>
    <property type="match status" value="1"/>
</dbReference>
<protein>
    <submittedName>
        <fullName evidence="7">Phage/plasmid primase, P4 family</fullName>
    </submittedName>
</protein>
<evidence type="ECO:0000256" key="4">
    <source>
        <dbReference type="ARBA" id="ARBA00022840"/>
    </source>
</evidence>
<keyword evidence="1" id="KW-0547">Nucleotide-binding</keyword>
<keyword evidence="4" id="KW-0067">ATP-binding</keyword>
<dbReference type="InterPro" id="IPR006171">
    <property type="entry name" value="TOPRIM_dom"/>
</dbReference>
<evidence type="ECO:0000256" key="2">
    <source>
        <dbReference type="ARBA" id="ARBA00022801"/>
    </source>
</evidence>
<dbReference type="EMBL" id="CP086322">
    <property type="protein sequence ID" value="UQA92847.1"/>
    <property type="molecule type" value="Genomic_DNA"/>
</dbReference>
<evidence type="ECO:0000256" key="1">
    <source>
        <dbReference type="ARBA" id="ARBA00022741"/>
    </source>
</evidence>
<feature type="domain" description="Toprim" evidence="5">
    <location>
        <begin position="213"/>
        <end position="295"/>
    </location>
</feature>
<dbReference type="InterPro" id="IPR014015">
    <property type="entry name" value="Helicase_SF3_DNA-vir"/>
</dbReference>
<dbReference type="InterPro" id="IPR034154">
    <property type="entry name" value="TOPRIM_DnaG/twinkle"/>
</dbReference>
<evidence type="ECO:0000313" key="7">
    <source>
        <dbReference type="EMBL" id="UQA92847.1"/>
    </source>
</evidence>
<accession>A0ABY4M515</accession>
<dbReference type="CDD" id="cd01029">
    <property type="entry name" value="TOPRIM_primases"/>
    <property type="match status" value="1"/>
</dbReference>
<dbReference type="SMART" id="SM00885">
    <property type="entry name" value="D5_N"/>
    <property type="match status" value="1"/>
</dbReference>
<keyword evidence="2" id="KW-0378">Hydrolase</keyword>
<evidence type="ECO:0000259" key="6">
    <source>
        <dbReference type="PROSITE" id="PS51206"/>
    </source>
</evidence>
<reference evidence="7" key="1">
    <citation type="submission" date="2021-10" db="EMBL/GenBank/DDBJ databases">
        <title>Streptomyces nigrumlapis sp.nov.,an antimicrobial producing actinobacterium isolated from Black Gobi rocks.</title>
        <authorList>
            <person name="Wen Y."/>
            <person name="Zhang W."/>
            <person name="Liu X.G."/>
        </authorList>
    </citation>
    <scope>NUCLEOTIDE SEQUENCE</scope>
    <source>
        <strain evidence="7">ST13-2-2</strain>
    </source>
</reference>
<dbReference type="SMART" id="SM00493">
    <property type="entry name" value="TOPRIM"/>
    <property type="match status" value="1"/>
</dbReference>
<sequence>MPNKDLTRFLARFPEVIEERGEYGVPCPVHDDHRPSLFFRLKEDGRLLVRCWAGCERDAILAALGMRSADLFDWSPGDGAHASAKPKPGDLDPGCLAALAQYVDTTNVAFLDPERPEARDYVVERFGLEPERAVDLGLGVDFPGQDDKFPYRSTAYQKYARLTVPLHDFSGRPRGLQGRDLTGHCPARWLSITSPEGAAWAKFGVFTAHSGFDTVLVTEGPGDALTAVGVGYDAVAVRGAGLARNDALVEELARGLADRDVVLAGDRDTAGAQFTNALADALVRAGVMVRRLEIPHAGDDLTDWRHRDPDTFPGQLHAAVRRAPLHVVDQEATEHVPSGETAQVPDTLPLTDLGNAVRLFHQLGGHVRMVPGAGVYKWQGKHWRHVPKEALYADVRAMVNAMGEESGHDPEKLSKHVMRSQEASKVKGMVEMLASIPGVYATADRFDADPNLLPFRDAVVDLRTGQARPHDPADLNTYFVDVDYRPDAQAPRWERFLEECHPHSPDMPAFLQRLTGYGITGYGVERIFVMHVGPTTNGKTTFTSTLEEVFREATKRADASLFQRRKENGGPRADVVGLRGRRLVISSEWPANMPLDQALMKAVTGDQTITARGVYARDEITFRPVCLVQVDTNYVPDVDATDAALWQRVRVVPWNEDFRGREDKHLAATLRQEREGIAAWAVRGAVAWYREYTAGRGLEFPESVERRTAHYRDTSHPLSGFIGEEYVVQEGAQVPRSDTWERYKTWTEECGIRHPMTRNRFYDALRTFPGVREAKVNGVRGLANLADCRAVSRTPVHGGTSDIFGQPRTAA</sequence>
<dbReference type="PROSITE" id="PS51206">
    <property type="entry name" value="SF3_HELICASE_1"/>
    <property type="match status" value="1"/>
</dbReference>
<organism evidence="7 8">
    <name type="scientific">Streptomyces halobius</name>
    <dbReference type="NCBI Taxonomy" id="2879846"/>
    <lineage>
        <taxon>Bacteria</taxon>
        <taxon>Bacillati</taxon>
        <taxon>Actinomycetota</taxon>
        <taxon>Actinomycetes</taxon>
        <taxon>Kitasatosporales</taxon>
        <taxon>Streptomycetaceae</taxon>
        <taxon>Streptomyces</taxon>
    </lineage>
</organism>
<dbReference type="PANTHER" id="PTHR35372">
    <property type="entry name" value="ATP BINDING PROTEIN-RELATED"/>
    <property type="match status" value="1"/>
</dbReference>
<evidence type="ECO:0000256" key="3">
    <source>
        <dbReference type="ARBA" id="ARBA00022806"/>
    </source>
</evidence>
<dbReference type="Gene3D" id="3.40.1360.10">
    <property type="match status" value="1"/>
</dbReference>
<dbReference type="NCBIfam" id="TIGR01613">
    <property type="entry name" value="primase_Cterm"/>
    <property type="match status" value="1"/>
</dbReference>
<dbReference type="InterPro" id="IPR051620">
    <property type="entry name" value="ORF904-like_C"/>
</dbReference>
<evidence type="ECO:0000259" key="5">
    <source>
        <dbReference type="PROSITE" id="PS50880"/>
    </source>
</evidence>
<gene>
    <name evidence="7" type="ORF">K9S39_14295</name>
</gene>
<name>A0ABY4M515_9ACTN</name>
<dbReference type="Proteomes" id="UP000830115">
    <property type="component" value="Chromosome"/>
</dbReference>
<dbReference type="Pfam" id="PF08706">
    <property type="entry name" value="D5_N"/>
    <property type="match status" value="1"/>
</dbReference>
<keyword evidence="3" id="KW-0347">Helicase</keyword>
<dbReference type="Pfam" id="PF03288">
    <property type="entry name" value="Pox_D5"/>
    <property type="match status" value="1"/>
</dbReference>
<evidence type="ECO:0000313" key="8">
    <source>
        <dbReference type="Proteomes" id="UP000830115"/>
    </source>
</evidence>
<dbReference type="PROSITE" id="PS50880">
    <property type="entry name" value="TOPRIM"/>
    <property type="match status" value="1"/>
</dbReference>